<name>A0A7V2WV83_LEUMU</name>
<dbReference type="EMBL" id="DRMS01000243">
    <property type="protein sequence ID" value="HFC92437.1"/>
    <property type="molecule type" value="Genomic_DNA"/>
</dbReference>
<reference evidence="2" key="1">
    <citation type="journal article" date="2020" name="mSystems">
        <title>Genome- and Community-Level Interaction Insights into Carbon Utilization and Element Cycling Functions of Hydrothermarchaeota in Hydrothermal Sediment.</title>
        <authorList>
            <person name="Zhou Z."/>
            <person name="Liu Y."/>
            <person name="Xu W."/>
            <person name="Pan J."/>
            <person name="Luo Z.H."/>
            <person name="Li M."/>
        </authorList>
    </citation>
    <scope>NUCLEOTIDE SEQUENCE [LARGE SCALE GENOMIC DNA]</scope>
    <source>
        <strain evidence="2">HyVt-493</strain>
    </source>
</reference>
<gene>
    <name evidence="2" type="ORF">ENJ51_06460</name>
</gene>
<dbReference type="AlphaFoldDB" id="A0A7V2WV83"/>
<protein>
    <submittedName>
        <fullName evidence="2">Uncharacterized protein</fullName>
    </submittedName>
</protein>
<feature type="signal peptide" evidence="1">
    <location>
        <begin position="1"/>
        <end position="24"/>
    </location>
</feature>
<evidence type="ECO:0000256" key="1">
    <source>
        <dbReference type="SAM" id="SignalP"/>
    </source>
</evidence>
<proteinExistence type="predicted"/>
<sequence length="95" mass="10421">MKNKTQKVLLATVFSLIVTSAVSASEEDYGLDVATVSVVHQSNLEALYDGAEADLFTYNSSSYSPIGFHKVSILNQDNIPAGTIFWDPLYYSTNH</sequence>
<organism evidence="2">
    <name type="scientific">Leucothrix mucor</name>
    <dbReference type="NCBI Taxonomy" id="45248"/>
    <lineage>
        <taxon>Bacteria</taxon>
        <taxon>Pseudomonadati</taxon>
        <taxon>Pseudomonadota</taxon>
        <taxon>Gammaproteobacteria</taxon>
        <taxon>Thiotrichales</taxon>
        <taxon>Thiotrichaceae</taxon>
        <taxon>Leucothrix</taxon>
    </lineage>
</organism>
<feature type="chain" id="PRO_5031020912" evidence="1">
    <location>
        <begin position="25"/>
        <end position="95"/>
    </location>
</feature>
<accession>A0A7V2WV83</accession>
<dbReference type="Proteomes" id="UP000885750">
    <property type="component" value="Unassembled WGS sequence"/>
</dbReference>
<comment type="caution">
    <text evidence="2">The sequence shown here is derived from an EMBL/GenBank/DDBJ whole genome shotgun (WGS) entry which is preliminary data.</text>
</comment>
<keyword evidence="1" id="KW-0732">Signal</keyword>
<evidence type="ECO:0000313" key="2">
    <source>
        <dbReference type="EMBL" id="HFC92437.1"/>
    </source>
</evidence>